<name>A0A6M3JU57_9ZZZZ</name>
<dbReference type="EMBL" id="MT142038">
    <property type="protein sequence ID" value="QJA73589.1"/>
    <property type="molecule type" value="Genomic_DNA"/>
</dbReference>
<sequence length="259" mass="29977">MINLMVVNKREKPNRKYKEGKLEKLLEAQVENVIAVGWRPEEVVIVANFEHEHMGIKTVFAELNGHCLSGSKMFAVKWLLDNGKCGENEIIYAHDLDAWQNYWFEPPEMKDVGITTYSTSKYNGGSVFWRPVAKDIVDRVVEEIGKGEEQEEPALNRLLKSKDYRDRVTLLDNTYNVGCSGFVPRATRAKKPIRVSHFNPFNRIAWETHRMDRNYEGVVSISARLEELLRRHFNLATAIADVKGIERGKEEWVKNEKKK</sequence>
<protein>
    <recommendedName>
        <fullName evidence="3">Glycosyltransferase</fullName>
    </recommendedName>
</protein>
<organism evidence="2">
    <name type="scientific">viral metagenome</name>
    <dbReference type="NCBI Taxonomy" id="1070528"/>
    <lineage>
        <taxon>unclassified sequences</taxon>
        <taxon>metagenomes</taxon>
        <taxon>organismal metagenomes</taxon>
    </lineage>
</organism>
<gene>
    <name evidence="2" type="ORF">MM415A02301_0003</name>
    <name evidence="1" type="ORF">MM415B01206_0003</name>
</gene>
<reference evidence="2" key="1">
    <citation type="submission" date="2020-03" db="EMBL/GenBank/DDBJ databases">
        <title>The deep terrestrial virosphere.</title>
        <authorList>
            <person name="Holmfeldt K."/>
            <person name="Nilsson E."/>
            <person name="Simone D."/>
            <person name="Lopez-Fernandez M."/>
            <person name="Wu X."/>
            <person name="de Brujin I."/>
            <person name="Lundin D."/>
            <person name="Andersson A."/>
            <person name="Bertilsson S."/>
            <person name="Dopson M."/>
        </authorList>
    </citation>
    <scope>NUCLEOTIDE SEQUENCE</scope>
    <source>
        <strain evidence="2">MM415A02301</strain>
        <strain evidence="1">MM415B01206</strain>
    </source>
</reference>
<evidence type="ECO:0008006" key="3">
    <source>
        <dbReference type="Google" id="ProtNLM"/>
    </source>
</evidence>
<proteinExistence type="predicted"/>
<dbReference type="EMBL" id="MT141393">
    <property type="protein sequence ID" value="QJA60034.1"/>
    <property type="molecule type" value="Genomic_DNA"/>
</dbReference>
<dbReference type="AlphaFoldDB" id="A0A6M3JU57"/>
<evidence type="ECO:0000313" key="1">
    <source>
        <dbReference type="EMBL" id="QJA60034.1"/>
    </source>
</evidence>
<evidence type="ECO:0000313" key="2">
    <source>
        <dbReference type="EMBL" id="QJA73589.1"/>
    </source>
</evidence>
<accession>A0A6M3JU57</accession>